<dbReference type="KEGG" id="tps:THAPSDRAFT_268619"/>
<dbReference type="STRING" id="35128.B8C136"/>
<keyword evidence="2 3" id="KW-0342">GTP-binding</keyword>
<feature type="binding site" evidence="4">
    <location>
        <position position="53"/>
    </location>
    <ligand>
        <name>Mg(2+)</name>
        <dbReference type="ChEBI" id="CHEBI:18420"/>
    </ligand>
</feature>
<keyword evidence="4" id="KW-0479">Metal-binding</keyword>
<keyword evidence="6" id="KW-1185">Reference proteome</keyword>
<dbReference type="GO" id="GO:0005794">
    <property type="term" value="C:Golgi apparatus"/>
    <property type="evidence" value="ECO:0000318"/>
    <property type="project" value="GO_Central"/>
</dbReference>
<dbReference type="GO" id="GO:0034067">
    <property type="term" value="P:protein localization to Golgi apparatus"/>
    <property type="evidence" value="ECO:0000318"/>
    <property type="project" value="GO_Central"/>
</dbReference>
<dbReference type="GO" id="GO:0003924">
    <property type="term" value="F:GTPase activity"/>
    <property type="evidence" value="ECO:0000318"/>
    <property type="project" value="GO_Central"/>
</dbReference>
<keyword evidence="4" id="KW-0460">Magnesium</keyword>
<name>B8C136_THAPS</name>
<evidence type="ECO:0000256" key="1">
    <source>
        <dbReference type="ARBA" id="ARBA00022741"/>
    </source>
</evidence>
<dbReference type="eggNOG" id="KOG0076">
    <property type="taxonomic scope" value="Eukaryota"/>
</dbReference>
<dbReference type="PaxDb" id="35128-Thaps268619"/>
<keyword evidence="1 3" id="KW-0547">Nucleotide-binding</keyword>
<dbReference type="Pfam" id="PF00025">
    <property type="entry name" value="Arf"/>
    <property type="match status" value="1"/>
</dbReference>
<evidence type="ECO:0000256" key="4">
    <source>
        <dbReference type="PIRSR" id="PIRSR606689-2"/>
    </source>
</evidence>
<dbReference type="GO" id="GO:0005525">
    <property type="term" value="F:GTP binding"/>
    <property type="evidence" value="ECO:0000318"/>
    <property type="project" value="GO_Central"/>
</dbReference>
<reference evidence="5 6" key="2">
    <citation type="journal article" date="2008" name="Nature">
        <title>The Phaeodactylum genome reveals the evolutionary history of diatom genomes.</title>
        <authorList>
            <person name="Bowler C."/>
            <person name="Allen A.E."/>
            <person name="Badger J.H."/>
            <person name="Grimwood J."/>
            <person name="Jabbari K."/>
            <person name="Kuo A."/>
            <person name="Maheswari U."/>
            <person name="Martens C."/>
            <person name="Maumus F."/>
            <person name="Otillar R.P."/>
            <person name="Rayko E."/>
            <person name="Salamov A."/>
            <person name="Vandepoele K."/>
            <person name="Beszteri B."/>
            <person name="Gruber A."/>
            <person name="Heijde M."/>
            <person name="Katinka M."/>
            <person name="Mock T."/>
            <person name="Valentin K."/>
            <person name="Verret F."/>
            <person name="Berges J.A."/>
            <person name="Brownlee C."/>
            <person name="Cadoret J.P."/>
            <person name="Chiovitti A."/>
            <person name="Choi C.J."/>
            <person name="Coesel S."/>
            <person name="De Martino A."/>
            <person name="Detter J.C."/>
            <person name="Durkin C."/>
            <person name="Falciatore A."/>
            <person name="Fournet J."/>
            <person name="Haruta M."/>
            <person name="Huysman M.J."/>
            <person name="Jenkins B.D."/>
            <person name="Jiroutova K."/>
            <person name="Jorgensen R.E."/>
            <person name="Joubert Y."/>
            <person name="Kaplan A."/>
            <person name="Kroger N."/>
            <person name="Kroth P.G."/>
            <person name="La Roche J."/>
            <person name="Lindquist E."/>
            <person name="Lommer M."/>
            <person name="Martin-Jezequel V."/>
            <person name="Lopez P.J."/>
            <person name="Lucas S."/>
            <person name="Mangogna M."/>
            <person name="McGinnis K."/>
            <person name="Medlin L.K."/>
            <person name="Montsant A."/>
            <person name="Oudot-Le Secq M.P."/>
            <person name="Napoli C."/>
            <person name="Obornik M."/>
            <person name="Parker M.S."/>
            <person name="Petit J.L."/>
            <person name="Porcel B.M."/>
            <person name="Poulsen N."/>
            <person name="Robison M."/>
            <person name="Rychlewski L."/>
            <person name="Rynearson T.A."/>
            <person name="Schmutz J."/>
            <person name="Shapiro H."/>
            <person name="Siaut M."/>
            <person name="Stanley M."/>
            <person name="Sussman M.R."/>
            <person name="Taylor A.R."/>
            <person name="Vardi A."/>
            <person name="von Dassow P."/>
            <person name="Vyverman W."/>
            <person name="Willis A."/>
            <person name="Wyrwicz L.S."/>
            <person name="Rokhsar D.S."/>
            <person name="Weissenbach J."/>
            <person name="Armbrust E.V."/>
            <person name="Green B.R."/>
            <person name="Van de Peer Y."/>
            <person name="Grigoriev I.V."/>
        </authorList>
    </citation>
    <scope>NUCLEOTIDE SEQUENCE [LARGE SCALE GENOMIC DNA]</scope>
    <source>
        <strain evidence="5 6">CCMP1335</strain>
    </source>
</reference>
<dbReference type="HOGENOM" id="CLU_040729_9_1_1"/>
<dbReference type="Gene3D" id="3.40.50.300">
    <property type="entry name" value="P-loop containing nucleotide triphosphate hydrolases"/>
    <property type="match status" value="1"/>
</dbReference>
<dbReference type="InterPro" id="IPR006689">
    <property type="entry name" value="Small_GTPase_ARF/SAR"/>
</dbReference>
<proteinExistence type="predicted"/>
<feature type="binding site" evidence="4">
    <location>
        <position position="31"/>
    </location>
    <ligand>
        <name>Mg(2+)</name>
        <dbReference type="ChEBI" id="CHEBI:18420"/>
    </ligand>
</feature>
<protein>
    <submittedName>
        <fullName evidence="5">Adp-ribosylation factor-related protein</fullName>
    </submittedName>
</protein>
<gene>
    <name evidence="5" type="ORF">THAPSDRAFT_268619</name>
</gene>
<dbReference type="PANTHER" id="PTHR45909">
    <property type="entry name" value="ADP-RIBOSYLATION FACTOR-RELATED PROTEIN 1"/>
    <property type="match status" value="1"/>
</dbReference>
<dbReference type="GO" id="GO:0043001">
    <property type="term" value="P:Golgi to plasma membrane protein transport"/>
    <property type="evidence" value="ECO:0000318"/>
    <property type="project" value="GO_Central"/>
</dbReference>
<dbReference type="InterPro" id="IPR024156">
    <property type="entry name" value="Small_GTPase_ARF"/>
</dbReference>
<feature type="binding site" evidence="3">
    <location>
        <begin position="138"/>
        <end position="141"/>
    </location>
    <ligand>
        <name>GTP</name>
        <dbReference type="ChEBI" id="CHEBI:37565"/>
    </ligand>
</feature>
<sequence>MYSLASGVYQSYFAPPKLSILILGLDGSGKTALLERVKKGKKKMFPLSKIRPTLGQNLAKLDLCGCKCSLFDLSGAEKMRPLWERYYRDTDAIIYVVNSADPSLSNLEQSLIEFNQMCRNEVLQWKLSRGLPILIFANMLDVAYQEYDAIIERSNRCDENVSTRRGIRSAKSGEGVRAAMEYLVAHSKKYHLANNATEK</sequence>
<dbReference type="PANTHER" id="PTHR45909:SF1">
    <property type="entry name" value="ADP-RIBOSYLATION FACTOR-RELATED PROTEIN 1"/>
    <property type="match status" value="1"/>
</dbReference>
<dbReference type="SMART" id="SM00177">
    <property type="entry name" value="ARF"/>
    <property type="match status" value="1"/>
</dbReference>
<dbReference type="GO" id="GO:0006886">
    <property type="term" value="P:intracellular protein transport"/>
    <property type="evidence" value="ECO:0000318"/>
    <property type="project" value="GO_Central"/>
</dbReference>
<dbReference type="Proteomes" id="UP000001449">
    <property type="component" value="Chromosome 4"/>
</dbReference>
<dbReference type="GO" id="GO:0046872">
    <property type="term" value="F:metal ion binding"/>
    <property type="evidence" value="ECO:0007669"/>
    <property type="project" value="UniProtKB-KW"/>
</dbReference>
<feature type="binding site" evidence="3">
    <location>
        <position position="75"/>
    </location>
    <ligand>
        <name>GTP</name>
        <dbReference type="ChEBI" id="CHEBI:37565"/>
    </ligand>
</feature>
<evidence type="ECO:0000313" key="6">
    <source>
        <dbReference type="Proteomes" id="UP000001449"/>
    </source>
</evidence>
<dbReference type="InterPro" id="IPR027417">
    <property type="entry name" value="P-loop_NTPase"/>
</dbReference>
<reference evidence="5 6" key="1">
    <citation type="journal article" date="2004" name="Science">
        <title>The genome of the diatom Thalassiosira pseudonana: ecology, evolution, and metabolism.</title>
        <authorList>
            <person name="Armbrust E.V."/>
            <person name="Berges J.A."/>
            <person name="Bowler C."/>
            <person name="Green B.R."/>
            <person name="Martinez D."/>
            <person name="Putnam N.H."/>
            <person name="Zhou S."/>
            <person name="Allen A.E."/>
            <person name="Apt K.E."/>
            <person name="Bechner M."/>
            <person name="Brzezinski M.A."/>
            <person name="Chaal B.K."/>
            <person name="Chiovitti A."/>
            <person name="Davis A.K."/>
            <person name="Demarest M.S."/>
            <person name="Detter J.C."/>
            <person name="Glavina T."/>
            <person name="Goodstein D."/>
            <person name="Hadi M.Z."/>
            <person name="Hellsten U."/>
            <person name="Hildebrand M."/>
            <person name="Jenkins B.D."/>
            <person name="Jurka J."/>
            <person name="Kapitonov V.V."/>
            <person name="Kroger N."/>
            <person name="Lau W.W."/>
            <person name="Lane T.W."/>
            <person name="Larimer F.W."/>
            <person name="Lippmeier J.C."/>
            <person name="Lucas S."/>
            <person name="Medina M."/>
            <person name="Montsant A."/>
            <person name="Obornik M."/>
            <person name="Parker M.S."/>
            <person name="Palenik B."/>
            <person name="Pazour G.J."/>
            <person name="Richardson P.M."/>
            <person name="Rynearson T.A."/>
            <person name="Saito M.A."/>
            <person name="Schwartz D.C."/>
            <person name="Thamatrakoln K."/>
            <person name="Valentin K."/>
            <person name="Vardi A."/>
            <person name="Wilkerson F.P."/>
            <person name="Rokhsar D.S."/>
        </authorList>
    </citation>
    <scope>NUCLEOTIDE SEQUENCE [LARGE SCALE GENOMIC DNA]</scope>
    <source>
        <strain evidence="5 6">CCMP1335</strain>
    </source>
</reference>
<dbReference type="AlphaFoldDB" id="B8C136"/>
<dbReference type="FunFam" id="3.40.50.300:FF:005050">
    <property type="entry name" value="Adp-ribosylation factor-related protein"/>
    <property type="match status" value="1"/>
</dbReference>
<dbReference type="InParanoid" id="B8C136"/>
<dbReference type="SUPFAM" id="SSF52540">
    <property type="entry name" value="P-loop containing nucleoside triphosphate hydrolases"/>
    <property type="match status" value="1"/>
</dbReference>
<feature type="binding site" evidence="3">
    <location>
        <begin position="24"/>
        <end position="31"/>
    </location>
    <ligand>
        <name>GTP</name>
        <dbReference type="ChEBI" id="CHEBI:37565"/>
    </ligand>
</feature>
<dbReference type="EMBL" id="CM000641">
    <property type="protein sequence ID" value="EED93171.1"/>
    <property type="molecule type" value="Genomic_DNA"/>
</dbReference>
<evidence type="ECO:0000256" key="2">
    <source>
        <dbReference type="ARBA" id="ARBA00023134"/>
    </source>
</evidence>
<dbReference type="RefSeq" id="XP_002289634.1">
    <property type="nucleotide sequence ID" value="XM_002289598.1"/>
</dbReference>
<dbReference type="GeneID" id="7446765"/>
<accession>B8C136</accession>
<organism evidence="5 6">
    <name type="scientific">Thalassiosira pseudonana</name>
    <name type="common">Marine diatom</name>
    <name type="synonym">Cyclotella nana</name>
    <dbReference type="NCBI Taxonomy" id="35128"/>
    <lineage>
        <taxon>Eukaryota</taxon>
        <taxon>Sar</taxon>
        <taxon>Stramenopiles</taxon>
        <taxon>Ochrophyta</taxon>
        <taxon>Bacillariophyta</taxon>
        <taxon>Coscinodiscophyceae</taxon>
        <taxon>Thalassiosirophycidae</taxon>
        <taxon>Thalassiosirales</taxon>
        <taxon>Thalassiosiraceae</taxon>
        <taxon>Thalassiosira</taxon>
    </lineage>
</organism>
<evidence type="ECO:0000313" key="5">
    <source>
        <dbReference type="EMBL" id="EED93171.1"/>
    </source>
</evidence>
<dbReference type="PROSITE" id="PS51417">
    <property type="entry name" value="ARF"/>
    <property type="match status" value="1"/>
</dbReference>
<evidence type="ECO:0000256" key="3">
    <source>
        <dbReference type="PIRSR" id="PIRSR606689-1"/>
    </source>
</evidence>